<dbReference type="SUPFAM" id="SSF56672">
    <property type="entry name" value="DNA/RNA polymerases"/>
    <property type="match status" value="1"/>
</dbReference>
<dbReference type="EMBL" id="WEIW01002442">
    <property type="protein sequence ID" value="NWH39954.1"/>
    <property type="molecule type" value="Genomic_DNA"/>
</dbReference>
<dbReference type="GO" id="GO:0003964">
    <property type="term" value="F:RNA-directed DNA polymerase activity"/>
    <property type="evidence" value="ECO:0007669"/>
    <property type="project" value="UniProtKB-KW"/>
</dbReference>
<keyword evidence="10" id="KW-0863">Zinc-finger</keyword>
<dbReference type="GO" id="GO:0015074">
    <property type="term" value="P:DNA integration"/>
    <property type="evidence" value="ECO:0007669"/>
    <property type="project" value="InterPro"/>
</dbReference>
<dbReference type="GO" id="GO:0003677">
    <property type="term" value="F:DNA binding"/>
    <property type="evidence" value="ECO:0007669"/>
    <property type="project" value="UniProtKB-KW"/>
</dbReference>
<keyword evidence="5" id="KW-0479">Metal-binding</keyword>
<evidence type="ECO:0000259" key="14">
    <source>
        <dbReference type="PROSITE" id="PS50994"/>
    </source>
</evidence>
<dbReference type="OrthoDB" id="9386368at2759"/>
<comment type="similarity">
    <text evidence="1">Belongs to the beta type-B retroviral polymerase family. HERV class-II K(HML-2) pol subfamily.</text>
</comment>
<evidence type="ECO:0000256" key="2">
    <source>
        <dbReference type="ARBA" id="ARBA00022679"/>
    </source>
</evidence>
<gene>
    <name evidence="15" type="primary">Ervk11_0</name>
    <name evidence="15" type="ORF">CHLHAR_R01284</name>
</gene>
<dbReference type="PROSITE" id="PS50994">
    <property type="entry name" value="INTEGRASE"/>
    <property type="match status" value="1"/>
</dbReference>
<dbReference type="PROSITE" id="PS50879">
    <property type="entry name" value="RNASE_H_1"/>
    <property type="match status" value="1"/>
</dbReference>
<evidence type="ECO:0000259" key="11">
    <source>
        <dbReference type="PROSITE" id="PS50876"/>
    </source>
</evidence>
<evidence type="ECO:0000256" key="6">
    <source>
        <dbReference type="ARBA" id="ARBA00022759"/>
    </source>
</evidence>
<feature type="domain" description="RNase H type-1" evidence="13">
    <location>
        <begin position="324"/>
        <end position="461"/>
    </location>
</feature>
<protein>
    <submittedName>
        <fullName evidence="15">POK11 protein</fullName>
    </submittedName>
</protein>
<comment type="caution">
    <text evidence="15">The sequence shown here is derived from an EMBL/GenBank/DDBJ whole genome shotgun (WGS) entry which is preliminary data.</text>
</comment>
<dbReference type="InterPro" id="IPR012337">
    <property type="entry name" value="RNaseH-like_sf"/>
</dbReference>
<dbReference type="InterPro" id="IPR002156">
    <property type="entry name" value="RNaseH_domain"/>
</dbReference>
<evidence type="ECO:0000256" key="1">
    <source>
        <dbReference type="ARBA" id="ARBA00010879"/>
    </source>
</evidence>
<evidence type="ECO:0000256" key="10">
    <source>
        <dbReference type="PROSITE-ProRule" id="PRU00450"/>
    </source>
</evidence>
<dbReference type="Pfam" id="PF00078">
    <property type="entry name" value="RVT_1"/>
    <property type="match status" value="1"/>
</dbReference>
<dbReference type="GO" id="GO:0004523">
    <property type="term" value="F:RNA-DNA hybrid ribonuclease activity"/>
    <property type="evidence" value="ECO:0007669"/>
    <property type="project" value="InterPro"/>
</dbReference>
<dbReference type="Pfam" id="PF00075">
    <property type="entry name" value="RNase_H"/>
    <property type="match status" value="1"/>
</dbReference>
<dbReference type="AlphaFoldDB" id="A0A850VCZ3"/>
<sequence>GEPRLRYHWCVLPQGMKNSPSICQWYVASLLVPVRQAHPRVVIYHYMDNILVCAPTDKLLELALNDTTEALKSAGFDLQDSKVQCLPPQKYLGLQIGLKTITPQKVSINFPIRTLNDAQHLCRAISWVRRLLGLTNEDLDPLFNLLKGGDDLTAPRSLTPEAKQALEKVSQAISCRQAHRRDPDLPFSFIILGGSPHIRGLIFQWREKPQGKKPRPKGTDSGDPLLIIENTMPQELVASLIVKGRARIRELAGCDFACIHIPITFKFGPLTQAWLDYLLSNNEALQLALDSYAGDISIHKPQHKFLNDTTPYVLKLESVQSKVPLKALTVFTDASGSSHKSVITWKDPETLQWETDVKVVEGSPQIAELDAVVRAFRRFSCPFNLVTNSAYVAGVVSRFELAALQEVANPTLFSLLSELRTLVSHREHPFYVLHVRPHTDLPGFIAEGNRRADALAAPAVMAPLPDIFQQAKISHQLHHQNAPGLVWQFDLTRNQARAIVATCPQCQKNALPSLGVGVNPQGLHPCELWQMDVTHVPSFGRVKFVHVSVDTFSGALFASAHAGEK</sequence>
<keyword evidence="4" id="KW-0540">Nuclease</keyword>
<dbReference type="PROSITE" id="PS50878">
    <property type="entry name" value="RT_POL"/>
    <property type="match status" value="1"/>
</dbReference>
<evidence type="ECO:0000313" key="16">
    <source>
        <dbReference type="Proteomes" id="UP000640999"/>
    </source>
</evidence>
<dbReference type="Gene3D" id="3.30.70.270">
    <property type="match status" value="2"/>
</dbReference>
<evidence type="ECO:0000313" key="15">
    <source>
        <dbReference type="EMBL" id="NWH39954.1"/>
    </source>
</evidence>
<keyword evidence="16" id="KW-1185">Reference proteome</keyword>
<evidence type="ECO:0000256" key="7">
    <source>
        <dbReference type="ARBA" id="ARBA00022801"/>
    </source>
</evidence>
<dbReference type="InterPro" id="IPR001584">
    <property type="entry name" value="Integrase_cat-core"/>
</dbReference>
<dbReference type="PROSITE" id="PS50876">
    <property type="entry name" value="ZF_INTEGRASE"/>
    <property type="match status" value="1"/>
</dbReference>
<evidence type="ECO:0000256" key="5">
    <source>
        <dbReference type="ARBA" id="ARBA00022723"/>
    </source>
</evidence>
<keyword evidence="9" id="KW-0238">DNA-binding</keyword>
<keyword evidence="10" id="KW-0862">Zinc</keyword>
<feature type="domain" description="Integrase catalytic" evidence="14">
    <location>
        <begin position="521"/>
        <end position="565"/>
    </location>
</feature>
<feature type="non-terminal residue" evidence="15">
    <location>
        <position position="565"/>
    </location>
</feature>
<accession>A0A850VCZ3</accession>
<dbReference type="GO" id="GO:0035613">
    <property type="term" value="F:RNA stem-loop binding"/>
    <property type="evidence" value="ECO:0007669"/>
    <property type="project" value="TreeGrafter"/>
</dbReference>
<dbReference type="InterPro" id="IPR003308">
    <property type="entry name" value="Integrase_Zn-bd_dom_N"/>
</dbReference>
<dbReference type="InterPro" id="IPR017856">
    <property type="entry name" value="Integrase-like_N"/>
</dbReference>
<dbReference type="InterPro" id="IPR043128">
    <property type="entry name" value="Rev_trsase/Diguanyl_cyclase"/>
</dbReference>
<evidence type="ECO:0000259" key="13">
    <source>
        <dbReference type="PROSITE" id="PS50879"/>
    </source>
</evidence>
<dbReference type="Gene3D" id="1.10.10.200">
    <property type="match status" value="1"/>
</dbReference>
<feature type="non-terminal residue" evidence="15">
    <location>
        <position position="1"/>
    </location>
</feature>
<evidence type="ECO:0000259" key="12">
    <source>
        <dbReference type="PROSITE" id="PS50878"/>
    </source>
</evidence>
<keyword evidence="3" id="KW-0548">Nucleotidyltransferase</keyword>
<dbReference type="GO" id="GO:0008270">
    <property type="term" value="F:zinc ion binding"/>
    <property type="evidence" value="ECO:0007669"/>
    <property type="project" value="UniProtKB-KW"/>
</dbReference>
<evidence type="ECO:0000256" key="4">
    <source>
        <dbReference type="ARBA" id="ARBA00022722"/>
    </source>
</evidence>
<dbReference type="Gene3D" id="3.30.420.10">
    <property type="entry name" value="Ribonuclease H-like superfamily/Ribonuclease H"/>
    <property type="match status" value="2"/>
</dbReference>
<dbReference type="Proteomes" id="UP000640999">
    <property type="component" value="Unassembled WGS sequence"/>
</dbReference>
<dbReference type="PANTHER" id="PTHR41694:SF3">
    <property type="entry name" value="RNA-DIRECTED DNA POLYMERASE-RELATED"/>
    <property type="match status" value="1"/>
</dbReference>
<evidence type="ECO:0000256" key="8">
    <source>
        <dbReference type="ARBA" id="ARBA00022918"/>
    </source>
</evidence>
<name>A0A850VCZ3_9CORV</name>
<feature type="domain" description="Reverse transcriptase" evidence="12">
    <location>
        <begin position="1"/>
        <end position="96"/>
    </location>
</feature>
<dbReference type="InterPro" id="IPR043502">
    <property type="entry name" value="DNA/RNA_pol_sf"/>
</dbReference>
<dbReference type="Pfam" id="PF06817">
    <property type="entry name" value="RVT_thumb"/>
    <property type="match status" value="1"/>
</dbReference>
<dbReference type="InterPro" id="IPR000477">
    <property type="entry name" value="RT_dom"/>
</dbReference>
<organism evidence="15 16">
    <name type="scientific">Chloropsis hardwickii</name>
    <dbReference type="NCBI Taxonomy" id="667144"/>
    <lineage>
        <taxon>Eukaryota</taxon>
        <taxon>Metazoa</taxon>
        <taxon>Chordata</taxon>
        <taxon>Craniata</taxon>
        <taxon>Vertebrata</taxon>
        <taxon>Euteleostomi</taxon>
        <taxon>Archelosauria</taxon>
        <taxon>Archosauria</taxon>
        <taxon>Dinosauria</taxon>
        <taxon>Saurischia</taxon>
        <taxon>Theropoda</taxon>
        <taxon>Coelurosauria</taxon>
        <taxon>Aves</taxon>
        <taxon>Neognathae</taxon>
        <taxon>Neoaves</taxon>
        <taxon>Telluraves</taxon>
        <taxon>Australaves</taxon>
        <taxon>Passeriformes</taxon>
        <taxon>Corvoidea</taxon>
        <taxon>Irenidae</taxon>
        <taxon>Chloropsis</taxon>
    </lineage>
</organism>
<keyword evidence="6" id="KW-0255">Endonuclease</keyword>
<keyword evidence="8" id="KW-0695">RNA-directed DNA polymerase</keyword>
<dbReference type="Pfam" id="PF02022">
    <property type="entry name" value="Integrase_Zn"/>
    <property type="match status" value="1"/>
</dbReference>
<dbReference type="InterPro" id="IPR010661">
    <property type="entry name" value="RVT_thumb"/>
</dbReference>
<proteinExistence type="inferred from homology"/>
<dbReference type="SUPFAM" id="SSF46919">
    <property type="entry name" value="N-terminal Zn binding domain of HIV integrase"/>
    <property type="match status" value="1"/>
</dbReference>
<evidence type="ECO:0000256" key="9">
    <source>
        <dbReference type="ARBA" id="ARBA00023125"/>
    </source>
</evidence>
<feature type="domain" description="Integrase-type" evidence="11">
    <location>
        <begin position="466"/>
        <end position="507"/>
    </location>
</feature>
<dbReference type="InterPro" id="IPR036397">
    <property type="entry name" value="RNaseH_sf"/>
</dbReference>
<reference evidence="15" key="1">
    <citation type="submission" date="2019-10" db="EMBL/GenBank/DDBJ databases">
        <title>Bird 10,000 Genomes (B10K) Project - Family phase.</title>
        <authorList>
            <person name="Zhang G."/>
        </authorList>
    </citation>
    <scope>NUCLEOTIDE SEQUENCE</scope>
    <source>
        <strain evidence="15">B10K-IZ-033-78</strain>
        <tissue evidence="15">Muscle</tissue>
    </source>
</reference>
<dbReference type="PANTHER" id="PTHR41694">
    <property type="entry name" value="ENDOGENOUS RETROVIRUS GROUP K MEMBER POL PROTEIN"/>
    <property type="match status" value="1"/>
</dbReference>
<keyword evidence="7" id="KW-0378">Hydrolase</keyword>
<keyword evidence="2" id="KW-0808">Transferase</keyword>
<dbReference type="SUPFAM" id="SSF53098">
    <property type="entry name" value="Ribonuclease H-like"/>
    <property type="match status" value="2"/>
</dbReference>
<evidence type="ECO:0000256" key="3">
    <source>
        <dbReference type="ARBA" id="ARBA00022695"/>
    </source>
</evidence>